<evidence type="ECO:0000313" key="1">
    <source>
        <dbReference type="EMBL" id="KRY80396.1"/>
    </source>
</evidence>
<protein>
    <submittedName>
        <fullName evidence="1">Uncharacterized protein</fullName>
    </submittedName>
</protein>
<proteinExistence type="predicted"/>
<dbReference type="EMBL" id="JYDT01000541">
    <property type="protein sequence ID" value="KRY80396.1"/>
    <property type="molecule type" value="Genomic_DNA"/>
</dbReference>
<organism evidence="1 2">
    <name type="scientific">Trichinella pseudospiralis</name>
    <name type="common">Parasitic roundworm</name>
    <dbReference type="NCBI Taxonomy" id="6337"/>
    <lineage>
        <taxon>Eukaryota</taxon>
        <taxon>Metazoa</taxon>
        <taxon>Ecdysozoa</taxon>
        <taxon>Nematoda</taxon>
        <taxon>Enoplea</taxon>
        <taxon>Dorylaimia</taxon>
        <taxon>Trichinellida</taxon>
        <taxon>Trichinellidae</taxon>
        <taxon>Trichinella</taxon>
    </lineage>
</organism>
<sequence length="53" mass="5842">MPVFLLYKCKTPEPGILSLFRIIHRLRIGNTPNLVAIYSTTTGQGGVKLSKTP</sequence>
<reference evidence="1 2" key="1">
    <citation type="submission" date="2015-01" db="EMBL/GenBank/DDBJ databases">
        <title>Evolution of Trichinella species and genotypes.</title>
        <authorList>
            <person name="Korhonen P.K."/>
            <person name="Edoardo P."/>
            <person name="Giuseppe L.R."/>
            <person name="Gasser R.B."/>
        </authorList>
    </citation>
    <scope>NUCLEOTIDE SEQUENCE [LARGE SCALE GENOMIC DNA]</scope>
    <source>
        <strain evidence="1">ISS470</strain>
    </source>
</reference>
<evidence type="ECO:0000313" key="2">
    <source>
        <dbReference type="Proteomes" id="UP000054995"/>
    </source>
</evidence>
<accession>A0A0V1F3F5</accession>
<gene>
    <name evidence="1" type="ORF">T4D_5604</name>
</gene>
<comment type="caution">
    <text evidence="1">The sequence shown here is derived from an EMBL/GenBank/DDBJ whole genome shotgun (WGS) entry which is preliminary data.</text>
</comment>
<dbReference type="OrthoDB" id="10449345at2759"/>
<name>A0A0V1F3F5_TRIPS</name>
<dbReference type="Proteomes" id="UP000054995">
    <property type="component" value="Unassembled WGS sequence"/>
</dbReference>
<keyword evidence="2" id="KW-1185">Reference proteome</keyword>
<dbReference type="AlphaFoldDB" id="A0A0V1F3F5"/>